<feature type="transmembrane region" description="Helical" evidence="10">
    <location>
        <begin position="930"/>
        <end position="949"/>
    </location>
</feature>
<feature type="transmembrane region" description="Helical" evidence="10">
    <location>
        <begin position="1730"/>
        <end position="1755"/>
    </location>
</feature>
<dbReference type="InterPro" id="IPR004117">
    <property type="entry name" value="7tm6_olfct_rcpt"/>
</dbReference>
<evidence type="ECO:0000256" key="2">
    <source>
        <dbReference type="ARBA" id="ARBA00022475"/>
    </source>
</evidence>
<feature type="transmembrane region" description="Helical" evidence="10">
    <location>
        <begin position="709"/>
        <end position="728"/>
    </location>
</feature>
<feature type="transmembrane region" description="Helical" evidence="10">
    <location>
        <begin position="2706"/>
        <end position="2727"/>
    </location>
</feature>
<evidence type="ECO:0000256" key="7">
    <source>
        <dbReference type="ARBA" id="ARBA00023136"/>
    </source>
</evidence>
<evidence type="ECO:0000256" key="5">
    <source>
        <dbReference type="ARBA" id="ARBA00022725"/>
    </source>
</evidence>
<keyword evidence="12" id="KW-1185">Reference proteome</keyword>
<keyword evidence="5" id="KW-0552">Olfaction</keyword>
<feature type="transmembrane region" description="Helical" evidence="10">
    <location>
        <begin position="1306"/>
        <end position="1328"/>
    </location>
</feature>
<feature type="transmembrane region" description="Helical" evidence="10">
    <location>
        <begin position="2406"/>
        <end position="2423"/>
    </location>
</feature>
<feature type="transmembrane region" description="Helical" evidence="10">
    <location>
        <begin position="2105"/>
        <end position="2124"/>
    </location>
</feature>
<feature type="transmembrane region" description="Helical" evidence="10">
    <location>
        <begin position="2974"/>
        <end position="2993"/>
    </location>
</feature>
<feature type="transmembrane region" description="Helical" evidence="10">
    <location>
        <begin position="1667"/>
        <end position="1684"/>
    </location>
</feature>
<comment type="subcellular location">
    <subcellularLocation>
        <location evidence="1">Cell membrane</location>
        <topology evidence="1">Multi-pass membrane protein</topology>
    </subcellularLocation>
</comment>
<feature type="transmembrane region" description="Helical" evidence="10">
    <location>
        <begin position="654"/>
        <end position="676"/>
    </location>
</feature>
<feature type="transmembrane region" description="Helical" evidence="10">
    <location>
        <begin position="2192"/>
        <end position="2216"/>
    </location>
</feature>
<feature type="transmembrane region" description="Helical" evidence="10">
    <location>
        <begin position="1898"/>
        <end position="1918"/>
    </location>
</feature>
<feature type="transmembrane region" description="Helical" evidence="10">
    <location>
        <begin position="370"/>
        <end position="390"/>
    </location>
</feature>
<keyword evidence="4 10" id="KW-0812">Transmembrane</keyword>
<feature type="transmembrane region" description="Helical" evidence="10">
    <location>
        <begin position="2469"/>
        <end position="2494"/>
    </location>
</feature>
<keyword evidence="3" id="KW-0716">Sensory transduction</keyword>
<feature type="transmembrane region" description="Helical" evidence="10">
    <location>
        <begin position="1449"/>
        <end position="1469"/>
    </location>
</feature>
<evidence type="ECO:0000313" key="11">
    <source>
        <dbReference type="EMBL" id="KAL2731684.1"/>
    </source>
</evidence>
<evidence type="ECO:0000256" key="6">
    <source>
        <dbReference type="ARBA" id="ARBA00022989"/>
    </source>
</evidence>
<feature type="transmembrane region" description="Helical" evidence="10">
    <location>
        <begin position="102"/>
        <end position="124"/>
    </location>
</feature>
<keyword evidence="7 10" id="KW-0472">Membrane</keyword>
<feature type="transmembrane region" description="Helical" evidence="10">
    <location>
        <begin position="464"/>
        <end position="486"/>
    </location>
</feature>
<dbReference type="Proteomes" id="UP001607303">
    <property type="component" value="Unassembled WGS sequence"/>
</dbReference>
<comment type="caution">
    <text evidence="11">The sequence shown here is derived from an EMBL/GenBank/DDBJ whole genome shotgun (WGS) entry which is preliminary data.</text>
</comment>
<dbReference type="PANTHER" id="PTHR21137">
    <property type="entry name" value="ODORANT RECEPTOR"/>
    <property type="match status" value="1"/>
</dbReference>
<dbReference type="Pfam" id="PF02949">
    <property type="entry name" value="7tm_6"/>
    <property type="match status" value="9"/>
</dbReference>
<evidence type="ECO:0000256" key="9">
    <source>
        <dbReference type="ARBA" id="ARBA00023224"/>
    </source>
</evidence>
<evidence type="ECO:0000256" key="3">
    <source>
        <dbReference type="ARBA" id="ARBA00022606"/>
    </source>
</evidence>
<feature type="transmembrane region" description="Helical" evidence="10">
    <location>
        <begin position="1776"/>
        <end position="1796"/>
    </location>
</feature>
<sequence>MQVTRRGFSMRKKSSDYFMPICPVKGNALCFRNVMDTFEHPYYKVNKRLLVLIGQWPYQNSNDRFFRRFFVNFIFISFAITQVLIDLSVFAKLIESSYSISFFVQSFMGLICLSISMFQILILLDKTAEAIRFFIFACAQFAHLLCICYPGQRMIDYSTEIRIKAYNGLWYEAPIEIHRLILLVIRRSMEPCYLTAGKTFVFCLETFAKIVQTSGSYFMIALICSCNGNIDVILESIPFISCFIIIAIKYYTYQIQKIIVTINKLLLQIQDLLKHIVNNWQILETRKEMDIMHQFASEGKFLTFGYICKYSQIFIMKIDTFFIVYIYTCMTMFLITPIFPRLMDVILPLNESRPLRNIIKAYYFVDENEYFYSIYCHMCIEIIMAITVLVAADTLFLAFNSHICGLFAIIGFRLEHLLHDQSDSQVLLNSQRKMVFNDVIHSIKNHKKALEFAELIESCYSISFLMQAFTGLICLSVSMFQTLMLLDKTTEALRFFTFSCAQFVHFLSICYPGQRMIDYSTGIRIKAYNGLWYEAPIEIHKLLLLLIRRSMEPCYLTGGKIFIFCLETFAKIMQTSGSYFMFLRLFTSKEDIDVILKVIPVWGISVNTVIKYYTYHLGLCNMKTLLNDIIIDWKIWNTEKEVEIMKMYAKEGRFYILMYTGYVYFTSIVFFSIAFVPRLMDVIQPLNESRPLKLPILCEYFLDQDEHFYLLYFHLLISLLITVTALIAVDTQLMIFTFHVCSVFAVVGYRLENFLKDAYGIENWTNDQCKKYTENLVFSIKGHKRAIEFANCIESTFSYSLLIQCGVNITCMTISLYQITNEWGEELPEVLRYATFIVAQLFHIFYTCYVGQMMIDHSVNISEKAYNSMWYEAPKEINKLLLLIMKKSIEPSNLTAGKIFIFCIENLTHVDIILHGLWPYQDKRSRLSRLYFLNIALVSFNMTQIFQLYTSKGDFNIIIEIVPTMATMINMAIKYYTYHIGMFNIRKLLDKMIIDWKMWNTKEEIEIIKRYAEEGRLYTLAYTIYIYISTILFLSISFLPLFLDIILPLNESRPLHPIVLGEYFIDQSKHFYFIFCHMALTILLAMTIVIATDTQFFVFTSHVCGVFSVVGFRFERLMKSDTTTNKYFNYPESFKYVACSIKGHSRAIEFANLIESSFSTPLLIQCGINVACLSVSLYRMTMLLDMSTETFKYGAFLAAQLFHIFCICYSGQRIIDHSSETFLKAYNGLWYEAPIEIRKLLLLVIKRGMKPSKLTGGKVFVFCLKGFSTSPLRSLNDMDIFKNRFYKINYRLLCFLGLWPYEKSRLIRVCLMNIPMLSFNLTQILKLYTSQGNFDIMKEVIPVWIVSSIVIIKYYLFDFSVLDIKLLMDNMIMDWNMWKSKEEIDIMKKFAHSAKMYTLGYTIYIYVFMSLYLLATFIPSLMDVIIPLNESRHMELPVLGEYFVDEEEHFYLIYCHMAISIIINITTFIATDTQLMVFCCHVSGVFSVVGFRLEHFLENKTTLNGLSDLQKKECYNHISLSIKGHKRALEFVKRMESLFSYSLLIQCGLNVICMSICLYQVAVLYDQSIEVIKFIAIVCAELFHLLFASLAGQNVIDCSSEIYFKAYSGLWYEAPIEVRKLLILIMRRSFKSSQLSAGKMFVYCLDGFAMILKLYTSKGNFNIMKEVIPVWVASSIVIIKYYLFDFSVLDIKLLMDNMIMDWNMWKSKEEIDIMKKFAHSAKMYTLGYAIYIYVFMSLFLLVTFIPPLMDVIIPLNESRHMKLPTPAEYFLDEEKHFYLIYCHMTISIIINITTFIATDTQLMVFCCHVSGVFSVVGFRLENFLKDNMIQDGLSDFQKKECYNHVSLSIEGHKRALEFVKRMESLFSYSLLIQCGLNVLCMSFCLYQINILYDQSSEAIKYIALVVGELLHLLFASLAGQNVIDSSSEVYFKAYSGLWYEAPIEVRKLLIVIMKRSLEPARVSAGKIYIYCLDGFSTVLKLCTSEGNFDIMKEVIPVWVTSLNVVIKYYTFDLSILDIKLLMDNMMMDWSMLKSKEEIEIMKKFARLGRLYTLGYTIYIYIFMSLFLLVTFIPPLMDIIIPLNESRHMELPVLGEYFLDEEKHFYLIYCHMAVTITISITILIATDTQLMVFCCHVSGAFAVVGFRLEHFLRNDITLDELSELQRRECYKHVSLSINGHKRALEFVKRMESLFSYSLLMQCGLNIVCMSICLYQIIKLYDNSVETIKFIAFFIGELIHLFVTSLSGQTIIDHSSDVYFKAYSGLWYEAPIEVRKLLILIMRRSLEPSRLTAGDIFIYCLDGFATPFQENYWISKQSAIRLNAYHSTTKESKNIIQSVLRSLNGMEILVDRFYKLNYRLLSFLGLWPYKKSGLYHVCLINIPMLSLNIIQLLKLYTCKGNFNIMKDILPVWIASTIIIVKYYLFDLSILDLKLLMDNMIIDWNMWKSKEEIEIMKKFARSGRIFTLVYTIYIYVFVILLLLVTFIPPLMDVIIPLNESRHMELPTHGEYFVDEEKHFYLIYCYMAVTIMISITVLIATDTQLMVFCCHVSGIFAVIGFRLEHFLKEHATLDGLSDLQRKECYKHVSLSIKGHKRALEFVKRMESLFSYSLLVQCGLNVICMSICLYQIAVLYGESIQIIKFIAFVLCELFHLFIASLSGQTIIDHSSDVYIKAYSGLWYEAPIEVRKLLILIMRRSFKPSQLTAGKIFIYCLDGFSMILKTSASYFMLLKMYTSNGNFDIIKEIIPTWVTSFNVVIKYYLFDLCVLDIKLLMDNMIIDWNMWKSKEEIEIMKKFAHAGRMYTLGYTIYIYVSMSLFLLVTFIPPLMDVIIPLNESRHMELPVVAEYFLDEQKHFYLIYCHMVVCVAICITIIIAIDTQLMVFCCHVSGAFAVVSFRLEHFLKNDTTLDGLSDLQRKESYKHVSLSIKGHKRALEFVKRMESLFSYSLLMQCGLNIICMSICLYQIKILYGRSVETMKYVSLVIGELIHLFIASLSGQTIIDHSSDVYFKAYSGLWYEAPIEIRKLLILIMRRSFKPSQLTAGKIFIYCLDGFSTKQDQILSPEDVASDTLTRCCNLLKKNCSKNSDE</sequence>
<feature type="transmembrane region" description="Helical" evidence="10">
    <location>
        <begin position="2050"/>
        <end position="2072"/>
    </location>
</feature>
<keyword evidence="2" id="KW-1003">Cell membrane</keyword>
<feature type="transmembrane region" description="Helical" evidence="10">
    <location>
        <begin position="2854"/>
        <end position="2873"/>
    </location>
</feature>
<name>A0ABD2BGD4_VESMC</name>
<feature type="transmembrane region" description="Helical" evidence="10">
    <location>
        <begin position="830"/>
        <end position="849"/>
    </location>
</feature>
<dbReference type="PANTHER" id="PTHR21137:SF35">
    <property type="entry name" value="ODORANT RECEPTOR 19A-RELATED"/>
    <property type="match status" value="1"/>
</dbReference>
<gene>
    <name evidence="11" type="ORF">V1477_015507</name>
</gene>
<feature type="transmembrane region" description="Helical" evidence="10">
    <location>
        <begin position="2637"/>
        <end position="2656"/>
    </location>
</feature>
<evidence type="ECO:0000256" key="1">
    <source>
        <dbReference type="ARBA" id="ARBA00004651"/>
    </source>
</evidence>
<feature type="transmembrane region" description="Helical" evidence="10">
    <location>
        <begin position="1870"/>
        <end position="1892"/>
    </location>
</feature>
<keyword evidence="6 10" id="KW-1133">Transmembrane helix</keyword>
<protein>
    <submittedName>
        <fullName evidence="11">Odorant receptor 4-like</fullName>
    </submittedName>
</protein>
<keyword evidence="9" id="KW-0807">Transducer</keyword>
<feature type="transmembrane region" description="Helical" evidence="10">
    <location>
        <begin position="955"/>
        <end position="977"/>
    </location>
</feature>
<reference evidence="11 12" key="1">
    <citation type="journal article" date="2024" name="Ann. Entomol. Soc. Am.">
        <title>Genomic analyses of the southern and eastern yellowjacket wasps (Hymenoptera: Vespidae) reveal evolutionary signatures of social life.</title>
        <authorList>
            <person name="Catto M.A."/>
            <person name="Caine P.B."/>
            <person name="Orr S.E."/>
            <person name="Hunt B.G."/>
            <person name="Goodisman M.A.D."/>
        </authorList>
    </citation>
    <scope>NUCLEOTIDE SEQUENCE [LARGE SCALE GENOMIC DNA]</scope>
    <source>
        <strain evidence="11">232</strain>
        <tissue evidence="11">Head and thorax</tissue>
    </source>
</reference>
<feature type="transmembrane region" description="Helical" evidence="10">
    <location>
        <begin position="2228"/>
        <end position="2250"/>
    </location>
</feature>
<evidence type="ECO:0000256" key="8">
    <source>
        <dbReference type="ARBA" id="ARBA00023170"/>
    </source>
</evidence>
<dbReference type="EMBL" id="JAYRBN010000076">
    <property type="protein sequence ID" value="KAL2731684.1"/>
    <property type="molecule type" value="Genomic_DNA"/>
</dbReference>
<feature type="transmembrane region" description="Helical" evidence="10">
    <location>
        <begin position="69"/>
        <end position="90"/>
    </location>
</feature>
<feature type="transmembrane region" description="Helical" evidence="10">
    <location>
        <begin position="2799"/>
        <end position="2821"/>
    </location>
</feature>
<feature type="transmembrane region" description="Helical" evidence="10">
    <location>
        <begin position="1543"/>
        <end position="1565"/>
    </location>
</feature>
<feature type="transmembrane region" description="Helical" evidence="10">
    <location>
        <begin position="1571"/>
        <end position="1591"/>
    </location>
</feature>
<feature type="transmembrane region" description="Helical" evidence="10">
    <location>
        <begin position="1403"/>
        <end position="1428"/>
    </location>
</feature>
<feature type="transmembrane region" description="Helical" evidence="10">
    <location>
        <begin position="2609"/>
        <end position="2631"/>
    </location>
</feature>
<keyword evidence="8" id="KW-0675">Receptor</keyword>
<feature type="transmembrane region" description="Helical" evidence="10">
    <location>
        <begin position="2515"/>
        <end position="2535"/>
    </location>
</feature>
<feature type="transmembrane region" description="Helical" evidence="10">
    <location>
        <begin position="1340"/>
        <end position="1357"/>
    </location>
</feature>
<evidence type="ECO:0000256" key="4">
    <source>
        <dbReference type="ARBA" id="ARBA00022692"/>
    </source>
</evidence>
<dbReference type="GO" id="GO:0007608">
    <property type="term" value="P:sensory perception of smell"/>
    <property type="evidence" value="ECO:0007669"/>
    <property type="project" value="UniProtKB-KW"/>
</dbReference>
<accession>A0ABD2BGD4</accession>
<feature type="transmembrane region" description="Helical" evidence="10">
    <location>
        <begin position="1070"/>
        <end position="1089"/>
    </location>
</feature>
<feature type="transmembrane region" description="Helical" evidence="10">
    <location>
        <begin position="1017"/>
        <end position="1043"/>
    </location>
</feature>
<organism evidence="11 12">
    <name type="scientific">Vespula maculifrons</name>
    <name type="common">Eastern yellow jacket</name>
    <name type="synonym">Wasp</name>
    <dbReference type="NCBI Taxonomy" id="7453"/>
    <lineage>
        <taxon>Eukaryota</taxon>
        <taxon>Metazoa</taxon>
        <taxon>Ecdysozoa</taxon>
        <taxon>Arthropoda</taxon>
        <taxon>Hexapoda</taxon>
        <taxon>Insecta</taxon>
        <taxon>Pterygota</taxon>
        <taxon>Neoptera</taxon>
        <taxon>Endopterygota</taxon>
        <taxon>Hymenoptera</taxon>
        <taxon>Apocrita</taxon>
        <taxon>Aculeata</taxon>
        <taxon>Vespoidea</taxon>
        <taxon>Vespidae</taxon>
        <taxon>Vespinae</taxon>
        <taxon>Vespula</taxon>
    </lineage>
</organism>
<feature type="transmembrane region" description="Helical" evidence="10">
    <location>
        <begin position="2372"/>
        <end position="2394"/>
    </location>
</feature>
<evidence type="ECO:0000313" key="12">
    <source>
        <dbReference type="Proteomes" id="UP001607303"/>
    </source>
</evidence>
<feature type="transmembrane region" description="Helical" evidence="10">
    <location>
        <begin position="320"/>
        <end position="339"/>
    </location>
</feature>
<feature type="transmembrane region" description="Helical" evidence="10">
    <location>
        <begin position="395"/>
        <end position="414"/>
    </location>
</feature>
<evidence type="ECO:0000256" key="10">
    <source>
        <dbReference type="SAM" id="Phobius"/>
    </source>
</evidence>
<feature type="transmembrane region" description="Helical" evidence="10">
    <location>
        <begin position="2941"/>
        <end position="2962"/>
    </location>
</feature>
<dbReference type="GO" id="GO:0007165">
    <property type="term" value="P:signal transduction"/>
    <property type="evidence" value="ECO:0007669"/>
    <property type="project" value="UniProtKB-KW"/>
</dbReference>
<dbReference type="GO" id="GO:0005886">
    <property type="term" value="C:plasma membrane"/>
    <property type="evidence" value="ECO:0007669"/>
    <property type="project" value="UniProtKB-SubCell"/>
</dbReference>
<proteinExistence type="predicted"/>